<dbReference type="VEuPathDB" id="FungiDB:I303_05910"/>
<dbReference type="AlphaFoldDB" id="A0A1A6A0N9"/>
<reference evidence="3" key="3">
    <citation type="submission" date="2024-02" db="EMBL/GenBank/DDBJ databases">
        <title>Comparative genomics of Cryptococcus and Kwoniella reveals pathogenesis evolution and contrasting modes of karyotype evolution via chromosome fusion or intercentromeric recombination.</title>
        <authorList>
            <person name="Coelho M.A."/>
            <person name="David-Palma M."/>
            <person name="Shea T."/>
            <person name="Bowers K."/>
            <person name="McGinley-Smith S."/>
            <person name="Mohammad A.W."/>
            <person name="Gnirke A."/>
            <person name="Yurkov A.M."/>
            <person name="Nowrousian M."/>
            <person name="Sun S."/>
            <person name="Cuomo C.A."/>
            <person name="Heitman J."/>
        </authorList>
    </citation>
    <scope>NUCLEOTIDE SEQUENCE</scope>
    <source>
        <strain evidence="3">CBS 10117</strain>
    </source>
</reference>
<proteinExistence type="predicted"/>
<dbReference type="OrthoDB" id="2566135at2759"/>
<evidence type="ECO:0000313" key="2">
    <source>
        <dbReference type="EMBL" id="OBR83630.1"/>
    </source>
</evidence>
<name>A0A1A6A0N9_9TREE</name>
<dbReference type="EMBL" id="KI894033">
    <property type="protein sequence ID" value="OBR83630.1"/>
    <property type="molecule type" value="Genomic_DNA"/>
</dbReference>
<sequence>MFFGTLSYLPLLAFLSTRTLVSADPVDLTTRNDGNLVKLSIGIPSQTKVIGSDKEFVGPVAYSQSFEFLDAETEDDIKGGKWLTKDFEWWVNQPSPSVTVGDLGQESVKYKMNCTAQAAKPVGKTYSFKINAEKPYVHPTDGMKWEDIVQHANVICPAGECVDKDGCEDLPMPKWDLNFLQNWDDKANT</sequence>
<dbReference type="EMBL" id="CP144536">
    <property type="protein sequence ID" value="WWC63288.1"/>
    <property type="molecule type" value="Genomic_DNA"/>
</dbReference>
<feature type="chain" id="PRO_5008341979" description="Phosphatidylglycerol/phosphatidylinositol transfer protein" evidence="1">
    <location>
        <begin position="24"/>
        <end position="189"/>
    </location>
</feature>
<gene>
    <name evidence="2" type="ORF">I303_05910</name>
    <name evidence="3" type="ORF">I303_105888</name>
</gene>
<dbReference type="Proteomes" id="UP000078595">
    <property type="component" value="Chromosome 7"/>
</dbReference>
<dbReference type="GeneID" id="28969609"/>
<keyword evidence="4" id="KW-1185">Reference proteome</keyword>
<feature type="signal peptide" evidence="1">
    <location>
        <begin position="1"/>
        <end position="23"/>
    </location>
</feature>
<reference evidence="3" key="2">
    <citation type="submission" date="2013-07" db="EMBL/GenBank/DDBJ databases">
        <authorList>
            <consortium name="The Broad Institute Genome Sequencing Platform"/>
            <person name="Cuomo C."/>
            <person name="Litvintseva A."/>
            <person name="Chen Y."/>
            <person name="Heitman J."/>
            <person name="Sun S."/>
            <person name="Springer D."/>
            <person name="Dromer F."/>
            <person name="Young S.K."/>
            <person name="Zeng Q."/>
            <person name="Gargeya S."/>
            <person name="Fitzgerald M."/>
            <person name="Abouelleil A."/>
            <person name="Alvarado L."/>
            <person name="Berlin A.M."/>
            <person name="Chapman S.B."/>
            <person name="Dewar J."/>
            <person name="Goldberg J."/>
            <person name="Griggs A."/>
            <person name="Gujja S."/>
            <person name="Hansen M."/>
            <person name="Howarth C."/>
            <person name="Imamovic A."/>
            <person name="Larimer J."/>
            <person name="McCowan C."/>
            <person name="Murphy C."/>
            <person name="Pearson M."/>
            <person name="Priest M."/>
            <person name="Roberts A."/>
            <person name="Saif S."/>
            <person name="Shea T."/>
            <person name="Sykes S."/>
            <person name="Wortman J."/>
            <person name="Nusbaum C."/>
            <person name="Birren B."/>
        </authorList>
    </citation>
    <scope>NUCLEOTIDE SEQUENCE</scope>
    <source>
        <strain evidence="3">CBS 10117</strain>
    </source>
</reference>
<evidence type="ECO:0008006" key="5">
    <source>
        <dbReference type="Google" id="ProtNLM"/>
    </source>
</evidence>
<dbReference type="KEGG" id="kdj:28969609"/>
<reference evidence="2" key="1">
    <citation type="submission" date="2013-07" db="EMBL/GenBank/DDBJ databases">
        <title>The Genome Sequence of Cryptococcus dejecticola CBS10117.</title>
        <authorList>
            <consortium name="The Broad Institute Genome Sequencing Platform"/>
            <person name="Cuomo C."/>
            <person name="Litvintseva A."/>
            <person name="Chen Y."/>
            <person name="Heitman J."/>
            <person name="Sun S."/>
            <person name="Springer D."/>
            <person name="Dromer F."/>
            <person name="Young S.K."/>
            <person name="Zeng Q."/>
            <person name="Gargeya S."/>
            <person name="Fitzgerald M."/>
            <person name="Abouelleil A."/>
            <person name="Alvarado L."/>
            <person name="Berlin A.M."/>
            <person name="Chapman S.B."/>
            <person name="Dewar J."/>
            <person name="Goldberg J."/>
            <person name="Griggs A."/>
            <person name="Gujja S."/>
            <person name="Hansen M."/>
            <person name="Howarth C."/>
            <person name="Imamovic A."/>
            <person name="Larimer J."/>
            <person name="McCowan C."/>
            <person name="Murphy C."/>
            <person name="Pearson M."/>
            <person name="Priest M."/>
            <person name="Roberts A."/>
            <person name="Saif S."/>
            <person name="Shea T."/>
            <person name="Sykes S."/>
            <person name="Wortman J."/>
            <person name="Nusbaum C."/>
            <person name="Birren B."/>
        </authorList>
    </citation>
    <scope>NUCLEOTIDE SEQUENCE [LARGE SCALE GENOMIC DNA]</scope>
    <source>
        <strain evidence="2">CBS 10117</strain>
    </source>
</reference>
<evidence type="ECO:0000313" key="3">
    <source>
        <dbReference type="EMBL" id="WWC63288.1"/>
    </source>
</evidence>
<evidence type="ECO:0000256" key="1">
    <source>
        <dbReference type="SAM" id="SignalP"/>
    </source>
</evidence>
<organism evidence="2">
    <name type="scientific">Kwoniella dejecticola CBS 10117</name>
    <dbReference type="NCBI Taxonomy" id="1296121"/>
    <lineage>
        <taxon>Eukaryota</taxon>
        <taxon>Fungi</taxon>
        <taxon>Dikarya</taxon>
        <taxon>Basidiomycota</taxon>
        <taxon>Agaricomycotina</taxon>
        <taxon>Tremellomycetes</taxon>
        <taxon>Tremellales</taxon>
        <taxon>Cryptococcaceae</taxon>
        <taxon>Kwoniella</taxon>
    </lineage>
</organism>
<accession>A0A1A6A0N9</accession>
<protein>
    <recommendedName>
        <fullName evidence="5">Phosphatidylglycerol/phosphatidylinositol transfer protein</fullName>
    </recommendedName>
</protein>
<keyword evidence="1" id="KW-0732">Signal</keyword>
<evidence type="ECO:0000313" key="4">
    <source>
        <dbReference type="Proteomes" id="UP000078595"/>
    </source>
</evidence>
<dbReference type="RefSeq" id="XP_018261472.1">
    <property type="nucleotide sequence ID" value="XM_018409200.1"/>
</dbReference>